<feature type="transmembrane region" description="Helical" evidence="1">
    <location>
        <begin position="51"/>
        <end position="71"/>
    </location>
</feature>
<feature type="transmembrane region" description="Helical" evidence="1">
    <location>
        <begin position="115"/>
        <end position="135"/>
    </location>
</feature>
<evidence type="ECO:0000313" key="3">
    <source>
        <dbReference type="Proteomes" id="UP001341281"/>
    </source>
</evidence>
<keyword evidence="1" id="KW-1133">Transmembrane helix</keyword>
<reference evidence="2 3" key="1">
    <citation type="submission" date="2024-02" db="EMBL/GenBank/DDBJ databases">
        <title>High-quality chromosome-scale genome assembly of Pensacola bahiagrass (Paspalum notatum Flugge var. saurae).</title>
        <authorList>
            <person name="Vega J.M."/>
            <person name="Podio M."/>
            <person name="Orjuela J."/>
            <person name="Siena L.A."/>
            <person name="Pessino S.C."/>
            <person name="Combes M.C."/>
            <person name="Mariac C."/>
            <person name="Albertini E."/>
            <person name="Pupilli F."/>
            <person name="Ortiz J.P.A."/>
            <person name="Leblanc O."/>
        </authorList>
    </citation>
    <scope>NUCLEOTIDE SEQUENCE [LARGE SCALE GENOMIC DNA]</scope>
    <source>
        <strain evidence="2">R1</strain>
        <tissue evidence="2">Leaf</tissue>
    </source>
</reference>
<evidence type="ECO:0000256" key="1">
    <source>
        <dbReference type="SAM" id="Phobius"/>
    </source>
</evidence>
<name>A0AAQ3WMY5_PASNO</name>
<dbReference type="EMBL" id="CP144747">
    <property type="protein sequence ID" value="WVZ67195.1"/>
    <property type="molecule type" value="Genomic_DNA"/>
</dbReference>
<dbReference type="Proteomes" id="UP001341281">
    <property type="component" value="Chromosome 03"/>
</dbReference>
<keyword evidence="1" id="KW-0812">Transmembrane</keyword>
<evidence type="ECO:0000313" key="2">
    <source>
        <dbReference type="EMBL" id="WVZ67195.1"/>
    </source>
</evidence>
<keyword evidence="3" id="KW-1185">Reference proteome</keyword>
<keyword evidence="1" id="KW-0472">Membrane</keyword>
<organism evidence="2 3">
    <name type="scientific">Paspalum notatum var. saurae</name>
    <dbReference type="NCBI Taxonomy" id="547442"/>
    <lineage>
        <taxon>Eukaryota</taxon>
        <taxon>Viridiplantae</taxon>
        <taxon>Streptophyta</taxon>
        <taxon>Embryophyta</taxon>
        <taxon>Tracheophyta</taxon>
        <taxon>Spermatophyta</taxon>
        <taxon>Magnoliopsida</taxon>
        <taxon>Liliopsida</taxon>
        <taxon>Poales</taxon>
        <taxon>Poaceae</taxon>
        <taxon>PACMAD clade</taxon>
        <taxon>Panicoideae</taxon>
        <taxon>Andropogonodae</taxon>
        <taxon>Paspaleae</taxon>
        <taxon>Paspalinae</taxon>
        <taxon>Paspalum</taxon>
    </lineage>
</organism>
<accession>A0AAQ3WMY5</accession>
<proteinExistence type="predicted"/>
<gene>
    <name evidence="2" type="ORF">U9M48_016310</name>
</gene>
<protein>
    <submittedName>
        <fullName evidence="2">Uncharacterized protein</fullName>
    </submittedName>
</protein>
<sequence length="222" mass="25091">MAAPEKKAGCSYLQMVKASIHDAHKNTVFKKIKSIRAVDIDTTLKYRNKHVAGHLVMVKVVLLSIPVYLMLAMDLPKWLLKAIDKRRCFLLKGQENASRGNFLVSWECVQQPMQFVGLGILNLELFGWALSIRWLRLQKTDPSRPWVGLPIQVPCNAEALFDIAVVAMVSNVESIKFWTDRWLQGVSALQELLLRQLTMGKCGVWITKKSIKKTSTSQKGGQ</sequence>
<dbReference type="AlphaFoldDB" id="A0AAQ3WMY5"/>